<organism evidence="2 3">
    <name type="scientific">Caerostris extrusa</name>
    <name type="common">Bark spider</name>
    <name type="synonym">Caerostris bankana</name>
    <dbReference type="NCBI Taxonomy" id="172846"/>
    <lineage>
        <taxon>Eukaryota</taxon>
        <taxon>Metazoa</taxon>
        <taxon>Ecdysozoa</taxon>
        <taxon>Arthropoda</taxon>
        <taxon>Chelicerata</taxon>
        <taxon>Arachnida</taxon>
        <taxon>Araneae</taxon>
        <taxon>Araneomorphae</taxon>
        <taxon>Entelegynae</taxon>
        <taxon>Araneoidea</taxon>
        <taxon>Araneidae</taxon>
        <taxon>Caerostris</taxon>
    </lineage>
</organism>
<keyword evidence="1" id="KW-1133">Transmembrane helix</keyword>
<reference evidence="2 3" key="1">
    <citation type="submission" date="2021-06" db="EMBL/GenBank/DDBJ databases">
        <title>Caerostris extrusa draft genome.</title>
        <authorList>
            <person name="Kono N."/>
            <person name="Arakawa K."/>
        </authorList>
    </citation>
    <scope>NUCLEOTIDE SEQUENCE [LARGE SCALE GENOMIC DNA]</scope>
</reference>
<evidence type="ECO:0000256" key="1">
    <source>
        <dbReference type="SAM" id="Phobius"/>
    </source>
</evidence>
<gene>
    <name evidence="2" type="ORF">CEXT_564311</name>
</gene>
<keyword evidence="3" id="KW-1185">Reference proteome</keyword>
<keyword evidence="1" id="KW-0472">Membrane</keyword>
<evidence type="ECO:0000313" key="3">
    <source>
        <dbReference type="Proteomes" id="UP001054945"/>
    </source>
</evidence>
<dbReference type="EMBL" id="BPLR01016554">
    <property type="protein sequence ID" value="GIY84726.1"/>
    <property type="molecule type" value="Genomic_DNA"/>
</dbReference>
<keyword evidence="1" id="KW-0812">Transmembrane</keyword>
<sequence length="84" mass="10046">MQRFNCQQHFHHSKFCYRDPVCVKCARLHKSKDCMKSLEEPSKCAFRSGNYTVNFSLLFSSFLILFLKLLRENFRDKCRSISLM</sequence>
<proteinExistence type="predicted"/>
<evidence type="ECO:0000313" key="2">
    <source>
        <dbReference type="EMBL" id="GIY84726.1"/>
    </source>
</evidence>
<dbReference type="AlphaFoldDB" id="A0AAV4WP93"/>
<comment type="caution">
    <text evidence="2">The sequence shown here is derived from an EMBL/GenBank/DDBJ whole genome shotgun (WGS) entry which is preliminary data.</text>
</comment>
<accession>A0AAV4WP93</accession>
<feature type="transmembrane region" description="Helical" evidence="1">
    <location>
        <begin position="51"/>
        <end position="70"/>
    </location>
</feature>
<protein>
    <submittedName>
        <fullName evidence="2">Uncharacterized protein</fullName>
    </submittedName>
</protein>
<name>A0AAV4WP93_CAEEX</name>
<dbReference type="Proteomes" id="UP001054945">
    <property type="component" value="Unassembled WGS sequence"/>
</dbReference>